<dbReference type="AlphaFoldDB" id="X1M1R0"/>
<name>X1M1R0_9ZZZZ</name>
<proteinExistence type="predicted"/>
<protein>
    <submittedName>
        <fullName evidence="1">Uncharacterized protein</fullName>
    </submittedName>
</protein>
<accession>X1M1R0</accession>
<gene>
    <name evidence="1" type="ORF">S06H3_35760</name>
</gene>
<reference evidence="1" key="1">
    <citation type="journal article" date="2014" name="Front. Microbiol.">
        <title>High frequency of phylogenetically diverse reductive dehalogenase-homologous genes in deep subseafloor sedimentary metagenomes.</title>
        <authorList>
            <person name="Kawai M."/>
            <person name="Futagami T."/>
            <person name="Toyoda A."/>
            <person name="Takaki Y."/>
            <person name="Nishi S."/>
            <person name="Hori S."/>
            <person name="Arai W."/>
            <person name="Tsubouchi T."/>
            <person name="Morono Y."/>
            <person name="Uchiyama I."/>
            <person name="Ito T."/>
            <person name="Fujiyama A."/>
            <person name="Inagaki F."/>
            <person name="Takami H."/>
        </authorList>
    </citation>
    <scope>NUCLEOTIDE SEQUENCE</scope>
    <source>
        <strain evidence="1">Expedition CK06-06</strain>
    </source>
</reference>
<organism evidence="1">
    <name type="scientific">marine sediment metagenome</name>
    <dbReference type="NCBI Taxonomy" id="412755"/>
    <lineage>
        <taxon>unclassified sequences</taxon>
        <taxon>metagenomes</taxon>
        <taxon>ecological metagenomes</taxon>
    </lineage>
</organism>
<feature type="non-terminal residue" evidence="1">
    <location>
        <position position="97"/>
    </location>
</feature>
<sequence length="97" mass="11043">MNTGKYTQTEVRAETLKELGYDGMSYHGTKGIIETIELFEKAGLKLFATYLGLNLDSDQKYDPNLKNAIKQLKGRDTILWLYITSRKYKRGSDEGDA</sequence>
<evidence type="ECO:0000313" key="1">
    <source>
        <dbReference type="EMBL" id="GAI25512.1"/>
    </source>
</evidence>
<comment type="caution">
    <text evidence="1">The sequence shown here is derived from an EMBL/GenBank/DDBJ whole genome shotgun (WGS) entry which is preliminary data.</text>
</comment>
<dbReference type="EMBL" id="BARV01021600">
    <property type="protein sequence ID" value="GAI25512.1"/>
    <property type="molecule type" value="Genomic_DNA"/>
</dbReference>